<dbReference type="AlphaFoldDB" id="W9Z5G1"/>
<dbReference type="Gene3D" id="3.40.50.720">
    <property type="entry name" value="NAD(P)-binding Rossmann-like Domain"/>
    <property type="match status" value="1"/>
</dbReference>
<dbReference type="STRING" id="1182542.W9Z5G1"/>
<dbReference type="Proteomes" id="UP000019478">
    <property type="component" value="Unassembled WGS sequence"/>
</dbReference>
<dbReference type="eggNOG" id="KOG1209">
    <property type="taxonomic scope" value="Eukaryota"/>
</dbReference>
<protein>
    <recommendedName>
        <fullName evidence="5">Oxidoreductase</fullName>
    </recommendedName>
</protein>
<comment type="similarity">
    <text evidence="1">Belongs to the short-chain dehydrogenases/reductases (SDR) family.</text>
</comment>
<dbReference type="HOGENOM" id="CLU_1427807_0_0_1"/>
<keyword evidence="2" id="KW-0560">Oxidoreductase</keyword>
<dbReference type="SUPFAM" id="SSF51735">
    <property type="entry name" value="NAD(P)-binding Rossmann-fold domains"/>
    <property type="match status" value="1"/>
</dbReference>
<dbReference type="GO" id="GO:0005811">
    <property type="term" value="C:lipid droplet"/>
    <property type="evidence" value="ECO:0007669"/>
    <property type="project" value="TreeGrafter"/>
</dbReference>
<proteinExistence type="inferred from homology"/>
<organism evidence="3 4">
    <name type="scientific">Capronia epimyces CBS 606.96</name>
    <dbReference type="NCBI Taxonomy" id="1182542"/>
    <lineage>
        <taxon>Eukaryota</taxon>
        <taxon>Fungi</taxon>
        <taxon>Dikarya</taxon>
        <taxon>Ascomycota</taxon>
        <taxon>Pezizomycotina</taxon>
        <taxon>Eurotiomycetes</taxon>
        <taxon>Chaetothyriomycetidae</taxon>
        <taxon>Chaetothyriales</taxon>
        <taxon>Herpotrichiellaceae</taxon>
        <taxon>Capronia</taxon>
    </lineage>
</organism>
<dbReference type="GO" id="GO:0004806">
    <property type="term" value="F:triacylglycerol lipase activity"/>
    <property type="evidence" value="ECO:0007669"/>
    <property type="project" value="TreeGrafter"/>
</dbReference>
<evidence type="ECO:0000256" key="1">
    <source>
        <dbReference type="ARBA" id="ARBA00006484"/>
    </source>
</evidence>
<dbReference type="PANTHER" id="PTHR44169:SF6">
    <property type="entry name" value="NADPH-DEPENDENT 1-ACYLDIHYDROXYACETONE PHOSPHATE REDUCTASE"/>
    <property type="match status" value="1"/>
</dbReference>
<gene>
    <name evidence="3" type="ORF">A1O3_02811</name>
</gene>
<dbReference type="RefSeq" id="XP_007731141.1">
    <property type="nucleotide sequence ID" value="XM_007732951.1"/>
</dbReference>
<comment type="caution">
    <text evidence="3">The sequence shown here is derived from an EMBL/GenBank/DDBJ whole genome shotgun (WGS) entry which is preliminary data.</text>
</comment>
<dbReference type="PANTHER" id="PTHR44169">
    <property type="entry name" value="NADPH-DEPENDENT 1-ACYLDIHYDROXYACETONE PHOSPHATE REDUCTASE"/>
    <property type="match status" value="1"/>
</dbReference>
<evidence type="ECO:0000313" key="3">
    <source>
        <dbReference type="EMBL" id="EXJ89744.1"/>
    </source>
</evidence>
<dbReference type="GO" id="GO:0019433">
    <property type="term" value="P:triglyceride catabolic process"/>
    <property type="evidence" value="ECO:0007669"/>
    <property type="project" value="TreeGrafter"/>
</dbReference>
<evidence type="ECO:0000313" key="4">
    <source>
        <dbReference type="Proteomes" id="UP000019478"/>
    </source>
</evidence>
<dbReference type="EMBL" id="AMGY01000002">
    <property type="protein sequence ID" value="EXJ89744.1"/>
    <property type="molecule type" value="Genomic_DNA"/>
</dbReference>
<reference evidence="3 4" key="1">
    <citation type="submission" date="2013-03" db="EMBL/GenBank/DDBJ databases">
        <title>The Genome Sequence of Capronia epimyces CBS 606.96.</title>
        <authorList>
            <consortium name="The Broad Institute Genomics Platform"/>
            <person name="Cuomo C."/>
            <person name="de Hoog S."/>
            <person name="Gorbushina A."/>
            <person name="Walker B."/>
            <person name="Young S.K."/>
            <person name="Zeng Q."/>
            <person name="Gargeya S."/>
            <person name="Fitzgerald M."/>
            <person name="Haas B."/>
            <person name="Abouelleil A."/>
            <person name="Allen A.W."/>
            <person name="Alvarado L."/>
            <person name="Arachchi H.M."/>
            <person name="Berlin A.M."/>
            <person name="Chapman S.B."/>
            <person name="Gainer-Dewar J."/>
            <person name="Goldberg J."/>
            <person name="Griggs A."/>
            <person name="Gujja S."/>
            <person name="Hansen M."/>
            <person name="Howarth C."/>
            <person name="Imamovic A."/>
            <person name="Ireland A."/>
            <person name="Larimer J."/>
            <person name="McCowan C."/>
            <person name="Murphy C."/>
            <person name="Pearson M."/>
            <person name="Poon T.W."/>
            <person name="Priest M."/>
            <person name="Roberts A."/>
            <person name="Saif S."/>
            <person name="Shea T."/>
            <person name="Sisk P."/>
            <person name="Sykes S."/>
            <person name="Wortman J."/>
            <person name="Nusbaum C."/>
            <person name="Birren B."/>
        </authorList>
    </citation>
    <scope>NUCLEOTIDE SEQUENCE [LARGE SCALE GENOMIC DNA]</scope>
    <source>
        <strain evidence="3 4">CBS 606.96</strain>
    </source>
</reference>
<name>W9Z5G1_9EURO</name>
<dbReference type="GO" id="GO:0006654">
    <property type="term" value="P:phosphatidic acid biosynthetic process"/>
    <property type="evidence" value="ECO:0007669"/>
    <property type="project" value="TreeGrafter"/>
</dbReference>
<sequence length="190" mass="20511">MSRNMLIAGYSDRGTAAVLAVAFHSHGDCLLVSARNPSKTASLNVLGIETLPLDVQSEESVKACIQQVSALTGGSLDVLVNNAGTAYYMPVFDSAISEMEKLFDLNVLSMVHKMKHLFAILRNSKHGGHLGSNTSMAGSFSMPWQGIWRGTSAFKLCTGRHHIIAWDACELHDIRVGYCGGRSQSGVEEQ</sequence>
<dbReference type="GO" id="GO:0005783">
    <property type="term" value="C:endoplasmic reticulum"/>
    <property type="evidence" value="ECO:0007669"/>
    <property type="project" value="TreeGrafter"/>
</dbReference>
<dbReference type="OrthoDB" id="2102561at2759"/>
<keyword evidence="4" id="KW-1185">Reference proteome</keyword>
<accession>W9Z5G1</accession>
<dbReference type="InterPro" id="IPR002347">
    <property type="entry name" value="SDR_fam"/>
</dbReference>
<dbReference type="Pfam" id="PF00106">
    <property type="entry name" value="adh_short"/>
    <property type="match status" value="1"/>
</dbReference>
<dbReference type="GeneID" id="19166941"/>
<evidence type="ECO:0000256" key="2">
    <source>
        <dbReference type="ARBA" id="ARBA00023002"/>
    </source>
</evidence>
<evidence type="ECO:0008006" key="5">
    <source>
        <dbReference type="Google" id="ProtNLM"/>
    </source>
</evidence>
<dbReference type="InterPro" id="IPR036291">
    <property type="entry name" value="NAD(P)-bd_dom_sf"/>
</dbReference>
<dbReference type="GO" id="GO:0000140">
    <property type="term" value="F:acylglycerone-phosphate reductase (NADP+) activity"/>
    <property type="evidence" value="ECO:0007669"/>
    <property type="project" value="TreeGrafter"/>
</dbReference>